<reference evidence="4" key="1">
    <citation type="submission" date="2022-01" db="EMBL/GenBank/DDBJ databases">
        <title>Novel bile acid biosynthetic pathways are enriched in the microbiome of centenarians.</title>
        <authorList>
            <person name="Sato Y."/>
            <person name="Atarashi K."/>
            <person name="Plichta R.D."/>
            <person name="Arai Y."/>
            <person name="Sasajima S."/>
            <person name="Kearney M.S."/>
            <person name="Suda W."/>
            <person name="Takeshita K."/>
            <person name="Sasaki T."/>
            <person name="Okamoto S."/>
            <person name="Skelly N.A."/>
            <person name="Okamura Y."/>
            <person name="Vlamakis H."/>
            <person name="Li Y."/>
            <person name="Tanoue T."/>
            <person name="Takei H."/>
            <person name="Nittono H."/>
            <person name="Narushima S."/>
            <person name="Irie J."/>
            <person name="Itoh H."/>
            <person name="Moriya K."/>
            <person name="Sugiura Y."/>
            <person name="Suematsu M."/>
            <person name="Moritoki N."/>
            <person name="Shibata S."/>
            <person name="Littman R.D."/>
            <person name="Fischbach A.M."/>
            <person name="Uwamino Y."/>
            <person name="Inoue T."/>
            <person name="Honda A."/>
            <person name="Hattori M."/>
            <person name="Murai T."/>
            <person name="Xavier J.R."/>
            <person name="Hirose N."/>
            <person name="Honda K."/>
        </authorList>
    </citation>
    <scope>NUCLEOTIDE SEQUENCE</scope>
    <source>
        <strain evidence="4">CE91-St3</strain>
    </source>
</reference>
<dbReference type="GO" id="GO:0032259">
    <property type="term" value="P:methylation"/>
    <property type="evidence" value="ECO:0007669"/>
    <property type="project" value="UniProtKB-KW"/>
</dbReference>
<name>A0AA37K8D5_9BACT</name>
<dbReference type="AlphaFoldDB" id="A0AA37K8D5"/>
<dbReference type="SUPFAM" id="SSF53335">
    <property type="entry name" value="S-adenosyl-L-methionine-dependent methyltransferases"/>
    <property type="match status" value="1"/>
</dbReference>
<accession>A0AA37K8D5</accession>
<dbReference type="Pfam" id="PF02086">
    <property type="entry name" value="MethyltransfD12"/>
    <property type="match status" value="1"/>
</dbReference>
<evidence type="ECO:0000256" key="2">
    <source>
        <dbReference type="ARBA" id="ARBA00022679"/>
    </source>
</evidence>
<evidence type="ECO:0000313" key="4">
    <source>
        <dbReference type="EMBL" id="GKH73196.1"/>
    </source>
</evidence>
<dbReference type="GO" id="GO:0006298">
    <property type="term" value="P:mismatch repair"/>
    <property type="evidence" value="ECO:0007669"/>
    <property type="project" value="TreeGrafter"/>
</dbReference>
<dbReference type="PANTHER" id="PTHR30481">
    <property type="entry name" value="DNA ADENINE METHYLASE"/>
    <property type="match status" value="1"/>
</dbReference>
<evidence type="ECO:0000313" key="5">
    <source>
        <dbReference type="Proteomes" id="UP001055114"/>
    </source>
</evidence>
<gene>
    <name evidence="4" type="ORF">CE91St3_30590</name>
</gene>
<dbReference type="GO" id="GO:0009307">
    <property type="term" value="P:DNA restriction-modification system"/>
    <property type="evidence" value="ECO:0007669"/>
    <property type="project" value="InterPro"/>
</dbReference>
<dbReference type="InterPro" id="IPR012327">
    <property type="entry name" value="MeTrfase_D12"/>
</dbReference>
<proteinExistence type="predicted"/>
<dbReference type="PANTHER" id="PTHR30481:SF3">
    <property type="entry name" value="DNA ADENINE METHYLASE"/>
    <property type="match status" value="1"/>
</dbReference>
<dbReference type="Proteomes" id="UP001055114">
    <property type="component" value="Unassembled WGS sequence"/>
</dbReference>
<keyword evidence="1" id="KW-0489">Methyltransferase</keyword>
<protein>
    <submittedName>
        <fullName evidence="4">Uncharacterized protein</fullName>
    </submittedName>
</protein>
<dbReference type="GO" id="GO:1904047">
    <property type="term" value="F:S-adenosyl-L-methionine binding"/>
    <property type="evidence" value="ECO:0007669"/>
    <property type="project" value="TreeGrafter"/>
</dbReference>
<dbReference type="InterPro" id="IPR029063">
    <property type="entry name" value="SAM-dependent_MTases_sf"/>
</dbReference>
<evidence type="ECO:0000256" key="3">
    <source>
        <dbReference type="ARBA" id="ARBA00022691"/>
    </source>
</evidence>
<evidence type="ECO:0000256" key="1">
    <source>
        <dbReference type="ARBA" id="ARBA00022603"/>
    </source>
</evidence>
<keyword evidence="2" id="KW-0808">Transferase</keyword>
<sequence>MRLSIWILHPITASSSFTSYTPKGWNEEDQLRLRDACRSLDKRGIRFLMSNSSAQFIKEIYQDFTVHVVKATRSINSKGSGRSGIDELLICNYTV</sequence>
<dbReference type="EMBL" id="BQNZ01000003">
    <property type="protein sequence ID" value="GKH73196.1"/>
    <property type="molecule type" value="Genomic_DNA"/>
</dbReference>
<dbReference type="Gene3D" id="3.40.50.150">
    <property type="entry name" value="Vaccinia Virus protein VP39"/>
    <property type="match status" value="1"/>
</dbReference>
<dbReference type="RefSeq" id="WP_260455372.1">
    <property type="nucleotide sequence ID" value="NZ_JAASIN010000025.1"/>
</dbReference>
<organism evidence="4 5">
    <name type="scientific">Parabacteroides merdae</name>
    <dbReference type="NCBI Taxonomy" id="46503"/>
    <lineage>
        <taxon>Bacteria</taxon>
        <taxon>Pseudomonadati</taxon>
        <taxon>Bacteroidota</taxon>
        <taxon>Bacteroidia</taxon>
        <taxon>Bacteroidales</taxon>
        <taxon>Tannerellaceae</taxon>
        <taxon>Parabacteroides</taxon>
    </lineage>
</organism>
<dbReference type="GO" id="GO:0043565">
    <property type="term" value="F:sequence-specific DNA binding"/>
    <property type="evidence" value="ECO:0007669"/>
    <property type="project" value="TreeGrafter"/>
</dbReference>
<keyword evidence="3" id="KW-0949">S-adenosyl-L-methionine</keyword>
<dbReference type="GO" id="GO:0009007">
    <property type="term" value="F:site-specific DNA-methyltransferase (adenine-specific) activity"/>
    <property type="evidence" value="ECO:0007669"/>
    <property type="project" value="UniProtKB-EC"/>
</dbReference>
<comment type="caution">
    <text evidence="4">The sequence shown here is derived from an EMBL/GenBank/DDBJ whole genome shotgun (WGS) entry which is preliminary data.</text>
</comment>